<evidence type="ECO:0000259" key="1">
    <source>
        <dbReference type="PROSITE" id="PS51819"/>
    </source>
</evidence>
<dbReference type="EMBL" id="BHZC01000001">
    <property type="protein sequence ID" value="GCD39336.1"/>
    <property type="molecule type" value="Genomic_DNA"/>
</dbReference>
<feature type="domain" description="VOC" evidence="1">
    <location>
        <begin position="30"/>
        <end position="143"/>
    </location>
</feature>
<reference evidence="2 3" key="1">
    <citation type="submission" date="2018-11" db="EMBL/GenBank/DDBJ databases">
        <title>Whole genome sequence of Streptomyces chrestomyceticus NBRC 13444(T).</title>
        <authorList>
            <person name="Komaki H."/>
            <person name="Tamura T."/>
        </authorList>
    </citation>
    <scope>NUCLEOTIDE SEQUENCE [LARGE SCALE GENOMIC DNA]</scope>
    <source>
        <strain evidence="2 3">NBRC 13444</strain>
    </source>
</reference>
<feature type="domain" description="VOC" evidence="1">
    <location>
        <begin position="157"/>
        <end position="281"/>
    </location>
</feature>
<comment type="caution">
    <text evidence="2">The sequence shown here is derived from an EMBL/GenBank/DDBJ whole genome shotgun (WGS) entry which is preliminary data.</text>
</comment>
<dbReference type="PANTHER" id="PTHR33993:SF10">
    <property type="entry name" value="CONSERVED PROTEIN"/>
    <property type="match status" value="1"/>
</dbReference>
<evidence type="ECO:0000313" key="3">
    <source>
        <dbReference type="Proteomes" id="UP000287830"/>
    </source>
</evidence>
<evidence type="ECO:0000313" key="2">
    <source>
        <dbReference type="EMBL" id="GCD39336.1"/>
    </source>
</evidence>
<dbReference type="Pfam" id="PF18029">
    <property type="entry name" value="Glyoxalase_6"/>
    <property type="match status" value="1"/>
</dbReference>
<protein>
    <submittedName>
        <fullName evidence="2">Hydroxylase</fullName>
    </submittedName>
</protein>
<dbReference type="PANTHER" id="PTHR33993">
    <property type="entry name" value="GLYOXALASE-RELATED"/>
    <property type="match status" value="1"/>
</dbReference>
<dbReference type="InterPro" id="IPR041581">
    <property type="entry name" value="Glyoxalase_6"/>
</dbReference>
<dbReference type="InterPro" id="IPR037523">
    <property type="entry name" value="VOC_core"/>
</dbReference>
<dbReference type="Pfam" id="PF00903">
    <property type="entry name" value="Glyoxalase"/>
    <property type="match status" value="1"/>
</dbReference>
<dbReference type="InterPro" id="IPR004360">
    <property type="entry name" value="Glyas_Fos-R_dOase_dom"/>
</dbReference>
<accession>A0A7U9L4B2</accession>
<dbReference type="Gene3D" id="3.10.180.10">
    <property type="entry name" value="2,3-Dihydroxybiphenyl 1,2-Dioxygenase, domain 1"/>
    <property type="match status" value="2"/>
</dbReference>
<dbReference type="InterPro" id="IPR029068">
    <property type="entry name" value="Glyas_Bleomycin-R_OHBP_Dase"/>
</dbReference>
<dbReference type="CDD" id="cd07247">
    <property type="entry name" value="SgaA_N_like"/>
    <property type="match status" value="2"/>
</dbReference>
<sequence length="284" mass="29747">MCSLAARVARRDDRMPEEINMLTTQYVPGAPNWLDLGAPDLDAAVAFYGGVFGWTFSSAGPDVGGYGFFQLDGKTVAGAGPLTEEGASPAWTVHFHSSDVDALAKTVEQAGGTVRFGPCDVFTAGRLAGFTDPAGAEFAVWQPGDVQGLELVGASNAVCWTELHTTDAAAAKDFYRTVFGWETVDNVMDEHLVYTVASPTGTDPNGEAGHAGIMQLPAENVAAGATSEWHPYFAVEDCDATVAASTERGATVVIPPEDAEGIGRLAMLLDPFGAPYALLTPSPR</sequence>
<dbReference type="SUPFAM" id="SSF54593">
    <property type="entry name" value="Glyoxalase/Bleomycin resistance protein/Dihydroxybiphenyl dioxygenase"/>
    <property type="match status" value="2"/>
</dbReference>
<dbReference type="Proteomes" id="UP000287830">
    <property type="component" value="Unassembled WGS sequence"/>
</dbReference>
<dbReference type="AlphaFoldDB" id="A0A7U9L4B2"/>
<name>A0A7U9L4B2_9ACTN</name>
<proteinExistence type="predicted"/>
<dbReference type="InterPro" id="IPR052164">
    <property type="entry name" value="Anthracycline_SecMetBiosynth"/>
</dbReference>
<dbReference type="PROSITE" id="PS51819">
    <property type="entry name" value="VOC"/>
    <property type="match status" value="2"/>
</dbReference>
<organism evidence="2 3">
    <name type="scientific">Streptomyces chrestomyceticus JCM 4735</name>
    <dbReference type="NCBI Taxonomy" id="1306181"/>
    <lineage>
        <taxon>Bacteria</taxon>
        <taxon>Bacillati</taxon>
        <taxon>Actinomycetota</taxon>
        <taxon>Actinomycetes</taxon>
        <taxon>Kitasatosporales</taxon>
        <taxon>Streptomycetaceae</taxon>
        <taxon>Streptomyces</taxon>
    </lineage>
</organism>
<gene>
    <name evidence="2" type="ORF">OEIGOIKO_07166</name>
</gene>